<feature type="compositionally biased region" description="Polar residues" evidence="1">
    <location>
        <begin position="337"/>
        <end position="349"/>
    </location>
</feature>
<keyword evidence="3" id="KW-1185">Reference proteome</keyword>
<feature type="compositionally biased region" description="Pro residues" evidence="1">
    <location>
        <begin position="25"/>
        <end position="34"/>
    </location>
</feature>
<accession>A0A9P5N0Z9</accession>
<name>A0A9P5N0Z9_9AGAM</name>
<dbReference type="EMBL" id="WHVB01000004">
    <property type="protein sequence ID" value="KAF8483642.1"/>
    <property type="molecule type" value="Genomic_DNA"/>
</dbReference>
<gene>
    <name evidence="2" type="ORF">DFH94DRAFT_723176</name>
</gene>
<feature type="region of interest" description="Disordered" evidence="1">
    <location>
        <begin position="1"/>
        <end position="78"/>
    </location>
</feature>
<feature type="region of interest" description="Disordered" evidence="1">
    <location>
        <begin position="322"/>
        <end position="359"/>
    </location>
</feature>
<feature type="region of interest" description="Disordered" evidence="1">
    <location>
        <begin position="254"/>
        <end position="294"/>
    </location>
</feature>
<feature type="region of interest" description="Disordered" evidence="1">
    <location>
        <begin position="107"/>
        <end position="164"/>
    </location>
</feature>
<organism evidence="2 3">
    <name type="scientific">Russula ochroleuca</name>
    <dbReference type="NCBI Taxonomy" id="152965"/>
    <lineage>
        <taxon>Eukaryota</taxon>
        <taxon>Fungi</taxon>
        <taxon>Dikarya</taxon>
        <taxon>Basidiomycota</taxon>
        <taxon>Agaricomycotina</taxon>
        <taxon>Agaricomycetes</taxon>
        <taxon>Russulales</taxon>
        <taxon>Russulaceae</taxon>
        <taxon>Russula</taxon>
    </lineage>
</organism>
<protein>
    <submittedName>
        <fullName evidence="2">Uncharacterized protein</fullName>
    </submittedName>
</protein>
<feature type="compositionally biased region" description="Low complexity" evidence="1">
    <location>
        <begin position="107"/>
        <end position="122"/>
    </location>
</feature>
<evidence type="ECO:0000313" key="2">
    <source>
        <dbReference type="EMBL" id="KAF8483642.1"/>
    </source>
</evidence>
<proteinExistence type="predicted"/>
<evidence type="ECO:0000313" key="3">
    <source>
        <dbReference type="Proteomes" id="UP000759537"/>
    </source>
</evidence>
<sequence length="359" mass="38663">MSAAGYDLQGGQFDLSHEFEQEAPPYLPKAPPPTYSSTFRPCFPPLAMDPPSQHVPHDHHLPTSGGGLSPGAGPRDARLSGFDLAESIWSQNSDLTLDDLALSFDSTSSQSRSSMSSHWSAPPLTPSTSRHLDLQPPLEPVSLSVETQVQETEPEEPESPAPAYSRDALEFDPALLASLDTQLRLHPFEAFEDVCWASFYDSAPTEVPPSSQSQSSSLSCNLPSMSCTSLTADSAFSDSSTTIMFAPPMPYLSPPLSPPSPSQPPPAYPTSKPLPSLPPSSPIRLTAEHTQSSLSRNPQVVITFKSPIARIDNSPPVTPVETVQFFPLRPQARPRSKSGSGTKPVQRLTTAIARLRGRE</sequence>
<dbReference type="OrthoDB" id="3229657at2759"/>
<reference evidence="2" key="2">
    <citation type="journal article" date="2020" name="Nat. Commun.">
        <title>Large-scale genome sequencing of mycorrhizal fungi provides insights into the early evolution of symbiotic traits.</title>
        <authorList>
            <person name="Miyauchi S."/>
            <person name="Kiss E."/>
            <person name="Kuo A."/>
            <person name="Drula E."/>
            <person name="Kohler A."/>
            <person name="Sanchez-Garcia M."/>
            <person name="Morin E."/>
            <person name="Andreopoulos B."/>
            <person name="Barry K.W."/>
            <person name="Bonito G."/>
            <person name="Buee M."/>
            <person name="Carver A."/>
            <person name="Chen C."/>
            <person name="Cichocki N."/>
            <person name="Clum A."/>
            <person name="Culley D."/>
            <person name="Crous P.W."/>
            <person name="Fauchery L."/>
            <person name="Girlanda M."/>
            <person name="Hayes R.D."/>
            <person name="Keri Z."/>
            <person name="LaButti K."/>
            <person name="Lipzen A."/>
            <person name="Lombard V."/>
            <person name="Magnuson J."/>
            <person name="Maillard F."/>
            <person name="Murat C."/>
            <person name="Nolan M."/>
            <person name="Ohm R.A."/>
            <person name="Pangilinan J."/>
            <person name="Pereira M.F."/>
            <person name="Perotto S."/>
            <person name="Peter M."/>
            <person name="Pfister S."/>
            <person name="Riley R."/>
            <person name="Sitrit Y."/>
            <person name="Stielow J.B."/>
            <person name="Szollosi G."/>
            <person name="Zifcakova L."/>
            <person name="Stursova M."/>
            <person name="Spatafora J.W."/>
            <person name="Tedersoo L."/>
            <person name="Vaario L.M."/>
            <person name="Yamada A."/>
            <person name="Yan M."/>
            <person name="Wang P."/>
            <person name="Xu J."/>
            <person name="Bruns T."/>
            <person name="Baldrian P."/>
            <person name="Vilgalys R."/>
            <person name="Dunand C."/>
            <person name="Henrissat B."/>
            <person name="Grigoriev I.V."/>
            <person name="Hibbett D."/>
            <person name="Nagy L.G."/>
            <person name="Martin F.M."/>
        </authorList>
    </citation>
    <scope>NUCLEOTIDE SEQUENCE</scope>
    <source>
        <strain evidence="2">Prilba</strain>
    </source>
</reference>
<reference evidence="2" key="1">
    <citation type="submission" date="2019-10" db="EMBL/GenBank/DDBJ databases">
        <authorList>
            <consortium name="DOE Joint Genome Institute"/>
            <person name="Kuo A."/>
            <person name="Miyauchi S."/>
            <person name="Kiss E."/>
            <person name="Drula E."/>
            <person name="Kohler A."/>
            <person name="Sanchez-Garcia M."/>
            <person name="Andreopoulos B."/>
            <person name="Barry K.W."/>
            <person name="Bonito G."/>
            <person name="Buee M."/>
            <person name="Carver A."/>
            <person name="Chen C."/>
            <person name="Cichocki N."/>
            <person name="Clum A."/>
            <person name="Culley D."/>
            <person name="Crous P.W."/>
            <person name="Fauchery L."/>
            <person name="Girlanda M."/>
            <person name="Hayes R."/>
            <person name="Keri Z."/>
            <person name="LaButti K."/>
            <person name="Lipzen A."/>
            <person name="Lombard V."/>
            <person name="Magnuson J."/>
            <person name="Maillard F."/>
            <person name="Morin E."/>
            <person name="Murat C."/>
            <person name="Nolan M."/>
            <person name="Ohm R."/>
            <person name="Pangilinan J."/>
            <person name="Pereira M."/>
            <person name="Perotto S."/>
            <person name="Peter M."/>
            <person name="Riley R."/>
            <person name="Sitrit Y."/>
            <person name="Stielow B."/>
            <person name="Szollosi G."/>
            <person name="Zifcakova L."/>
            <person name="Stursova M."/>
            <person name="Spatafora J.W."/>
            <person name="Tedersoo L."/>
            <person name="Vaario L.-M."/>
            <person name="Yamada A."/>
            <person name="Yan M."/>
            <person name="Wang P."/>
            <person name="Xu J."/>
            <person name="Bruns T."/>
            <person name="Baldrian P."/>
            <person name="Vilgalys R."/>
            <person name="Henrissat B."/>
            <person name="Grigoriev I.V."/>
            <person name="Hibbett D."/>
            <person name="Nagy L.G."/>
            <person name="Martin F.M."/>
        </authorList>
    </citation>
    <scope>NUCLEOTIDE SEQUENCE</scope>
    <source>
        <strain evidence="2">Prilba</strain>
    </source>
</reference>
<feature type="compositionally biased region" description="Pro residues" evidence="1">
    <location>
        <begin position="254"/>
        <end position="268"/>
    </location>
</feature>
<evidence type="ECO:0000256" key="1">
    <source>
        <dbReference type="SAM" id="MobiDB-lite"/>
    </source>
</evidence>
<dbReference type="Proteomes" id="UP000759537">
    <property type="component" value="Unassembled WGS sequence"/>
</dbReference>
<dbReference type="AlphaFoldDB" id="A0A9P5N0Z9"/>
<comment type="caution">
    <text evidence="2">The sequence shown here is derived from an EMBL/GenBank/DDBJ whole genome shotgun (WGS) entry which is preliminary data.</text>
</comment>